<feature type="compositionally biased region" description="Acidic residues" evidence="1">
    <location>
        <begin position="74"/>
        <end position="135"/>
    </location>
</feature>
<dbReference type="Proteomes" id="UP000199199">
    <property type="component" value="Unassembled WGS sequence"/>
</dbReference>
<accession>A0A1I6QAJ6</accession>
<dbReference type="PANTHER" id="PTHR36216">
    <property type="entry name" value="TRANSCRIPTIONAL REGULATOR, TRMB"/>
    <property type="match status" value="1"/>
</dbReference>
<dbReference type="InterPro" id="IPR036388">
    <property type="entry name" value="WH-like_DNA-bd_sf"/>
</dbReference>
<dbReference type="InterPro" id="IPR000835">
    <property type="entry name" value="HTH_MarR-typ"/>
</dbReference>
<dbReference type="InterPro" id="IPR056504">
    <property type="entry name" value="HTH_HVO_0163_N"/>
</dbReference>
<evidence type="ECO:0000313" key="3">
    <source>
        <dbReference type="EMBL" id="SFS49491.1"/>
    </source>
</evidence>
<keyword evidence="4" id="KW-1185">Reference proteome</keyword>
<dbReference type="InterPro" id="IPR011991">
    <property type="entry name" value="ArsR-like_HTH"/>
</dbReference>
<dbReference type="PANTHER" id="PTHR36216:SF1">
    <property type="entry name" value="HTH ARSR-TYPE DOMAIN-CONTAINING PROTEIN"/>
    <property type="match status" value="1"/>
</dbReference>
<dbReference type="Pfam" id="PF24266">
    <property type="entry name" value="HTH_HVO_0163_N"/>
    <property type="match status" value="1"/>
</dbReference>
<feature type="compositionally biased region" description="Low complexity" evidence="1">
    <location>
        <begin position="228"/>
        <end position="246"/>
    </location>
</feature>
<dbReference type="InterPro" id="IPR001845">
    <property type="entry name" value="HTH_ArsR_DNA-bd_dom"/>
</dbReference>
<reference evidence="4" key="1">
    <citation type="submission" date="2016-10" db="EMBL/GenBank/DDBJ databases">
        <authorList>
            <person name="Varghese N."/>
            <person name="Submissions S."/>
        </authorList>
    </citation>
    <scope>NUCLEOTIDE SEQUENCE [LARGE SCALE GENOMIC DNA]</scope>
    <source>
        <strain evidence="4">DSM 22427</strain>
    </source>
</reference>
<dbReference type="EMBL" id="FOZS01000001">
    <property type="protein sequence ID" value="SFS49491.1"/>
    <property type="molecule type" value="Genomic_DNA"/>
</dbReference>
<dbReference type="GO" id="GO:0003700">
    <property type="term" value="F:DNA-binding transcription factor activity"/>
    <property type="evidence" value="ECO:0007669"/>
    <property type="project" value="InterPro"/>
</dbReference>
<dbReference type="AlphaFoldDB" id="A0A1I6QAJ6"/>
<evidence type="ECO:0000259" key="2">
    <source>
        <dbReference type="PROSITE" id="PS50987"/>
    </source>
</evidence>
<dbReference type="OrthoDB" id="28610at2157"/>
<feature type="domain" description="HTH arsR-type" evidence="2">
    <location>
        <begin position="451"/>
        <end position="546"/>
    </location>
</feature>
<dbReference type="Pfam" id="PF01047">
    <property type="entry name" value="MarR"/>
    <property type="match status" value="1"/>
</dbReference>
<evidence type="ECO:0000313" key="4">
    <source>
        <dbReference type="Proteomes" id="UP000199199"/>
    </source>
</evidence>
<protein>
    <submittedName>
        <fullName evidence="3">Predicted transcriptional regulator, containsd two HTH domains</fullName>
    </submittedName>
</protein>
<dbReference type="RefSeq" id="WP_092902483.1">
    <property type="nucleotide sequence ID" value="NZ_FOZS01000001.1"/>
</dbReference>
<dbReference type="Gene3D" id="1.10.10.10">
    <property type="entry name" value="Winged helix-like DNA-binding domain superfamily/Winged helix DNA-binding domain"/>
    <property type="match status" value="2"/>
</dbReference>
<organism evidence="3 4">
    <name type="scientific">Halostagnicola kamekurae</name>
    <dbReference type="NCBI Taxonomy" id="619731"/>
    <lineage>
        <taxon>Archaea</taxon>
        <taxon>Methanobacteriati</taxon>
        <taxon>Methanobacteriota</taxon>
        <taxon>Stenosarchaea group</taxon>
        <taxon>Halobacteria</taxon>
        <taxon>Halobacteriales</taxon>
        <taxon>Natrialbaceae</taxon>
        <taxon>Halostagnicola</taxon>
    </lineage>
</organism>
<gene>
    <name evidence="3" type="ORF">SAMN04488556_1127</name>
</gene>
<dbReference type="PROSITE" id="PS50987">
    <property type="entry name" value="HTH_ARSR_2"/>
    <property type="match status" value="1"/>
</dbReference>
<name>A0A1I6QAJ6_9EURY</name>
<feature type="region of interest" description="Disordered" evidence="1">
    <location>
        <begin position="66"/>
        <end position="281"/>
    </location>
</feature>
<dbReference type="InterPro" id="IPR036390">
    <property type="entry name" value="WH_DNA-bd_sf"/>
</dbReference>
<proteinExistence type="predicted"/>
<evidence type="ECO:0000256" key="1">
    <source>
        <dbReference type="SAM" id="MobiDB-lite"/>
    </source>
</evidence>
<dbReference type="SUPFAM" id="SSF46785">
    <property type="entry name" value="Winged helix' DNA-binding domain"/>
    <property type="match status" value="2"/>
</dbReference>
<feature type="region of interest" description="Disordered" evidence="1">
    <location>
        <begin position="519"/>
        <end position="552"/>
    </location>
</feature>
<feature type="compositionally biased region" description="Polar residues" evidence="1">
    <location>
        <begin position="137"/>
        <end position="151"/>
    </location>
</feature>
<dbReference type="CDD" id="cd00090">
    <property type="entry name" value="HTH_ARSR"/>
    <property type="match status" value="2"/>
</dbReference>
<sequence>MASPNSSGTVAVLAALVVCAIVAGATAPALASAPADRSLEGSGPVRIGVDALEADTLSIDTVAIDTDSSGSIDDTTESIDDTVDNTSEGVDETTESDGDTTDAGTDETTDVLEEADGSDSDITDDADGSIDDETDSTAPLSNATNETSDLGNATDGLENAAGELEGGTDDVENTSKDLENATDGFGNATDTFRDTPGELEGATDEPANGTGSFLAEPVGATTDALSETASGATSSVSKTVSSVTAADPTALSSAVAATVDDESPVGSALAGEEPTSQGPAKTASDAVLVGMLGAVSASAAAAGGAGAGGGIGAAGASLGGAGTAGASAAAGGLAGGSGSAGASAAGSGGLTGTASSAVANWSATGRRLLRRALAALPWELLPIFKYSRYDDSDPLENETRATIYETVESKPGCYLSELGEDAGVSLSTVRHHVQILEDEGLLTTAKVNGKRRYYPEETDAALQAALEEPAKRDVLEALSTLERPNNSQLASALDRDSSTITHHLSALEDDGLVVRERDGRSTVTELAPETKAALRGTEISSLEDASARSPAD</sequence>
<dbReference type="SMART" id="SM00418">
    <property type="entry name" value="HTH_ARSR"/>
    <property type="match status" value="2"/>
</dbReference>